<comment type="caution">
    <text evidence="2">The sequence shown here is derived from an EMBL/GenBank/DDBJ whole genome shotgun (WGS) entry which is preliminary data.</text>
</comment>
<evidence type="ECO:0000313" key="2">
    <source>
        <dbReference type="EMBL" id="GIX75681.1"/>
    </source>
</evidence>
<reference evidence="2 3" key="1">
    <citation type="submission" date="2021-06" db="EMBL/GenBank/DDBJ databases">
        <title>Caerostris extrusa draft genome.</title>
        <authorList>
            <person name="Kono N."/>
            <person name="Arakawa K."/>
        </authorList>
    </citation>
    <scope>NUCLEOTIDE SEQUENCE [LARGE SCALE GENOMIC DNA]</scope>
</reference>
<proteinExistence type="predicted"/>
<feature type="compositionally biased region" description="Polar residues" evidence="1">
    <location>
        <begin position="1"/>
        <end position="10"/>
    </location>
</feature>
<dbReference type="AlphaFoldDB" id="A0AAV4MUL1"/>
<sequence>MLVLTFFQSLSSSKERERERESGTLSRGTPLKRKDETKGRQRIRKSPPELWMLCLGLLTRLTLMNQGDAPQNALELLVLGRF</sequence>
<keyword evidence="3" id="KW-1185">Reference proteome</keyword>
<feature type="compositionally biased region" description="Basic and acidic residues" evidence="1">
    <location>
        <begin position="13"/>
        <end position="22"/>
    </location>
</feature>
<name>A0AAV4MUL1_CAEEX</name>
<organism evidence="2 3">
    <name type="scientific">Caerostris extrusa</name>
    <name type="common">Bark spider</name>
    <name type="synonym">Caerostris bankana</name>
    <dbReference type="NCBI Taxonomy" id="172846"/>
    <lineage>
        <taxon>Eukaryota</taxon>
        <taxon>Metazoa</taxon>
        <taxon>Ecdysozoa</taxon>
        <taxon>Arthropoda</taxon>
        <taxon>Chelicerata</taxon>
        <taxon>Arachnida</taxon>
        <taxon>Araneae</taxon>
        <taxon>Araneomorphae</taxon>
        <taxon>Entelegynae</taxon>
        <taxon>Araneoidea</taxon>
        <taxon>Araneidae</taxon>
        <taxon>Caerostris</taxon>
    </lineage>
</organism>
<protein>
    <submittedName>
        <fullName evidence="2">Uncharacterized protein</fullName>
    </submittedName>
</protein>
<feature type="region of interest" description="Disordered" evidence="1">
    <location>
        <begin position="1"/>
        <end position="44"/>
    </location>
</feature>
<dbReference type="Proteomes" id="UP001054945">
    <property type="component" value="Unassembled WGS sequence"/>
</dbReference>
<accession>A0AAV4MUL1</accession>
<dbReference type="EMBL" id="BPLR01020189">
    <property type="protein sequence ID" value="GIX75681.1"/>
    <property type="molecule type" value="Genomic_DNA"/>
</dbReference>
<gene>
    <name evidence="2" type="ORF">CEXT_223871</name>
</gene>
<evidence type="ECO:0000313" key="3">
    <source>
        <dbReference type="Proteomes" id="UP001054945"/>
    </source>
</evidence>
<evidence type="ECO:0000256" key="1">
    <source>
        <dbReference type="SAM" id="MobiDB-lite"/>
    </source>
</evidence>